<dbReference type="PANTHER" id="PTHR46268:SF6">
    <property type="entry name" value="UNIVERSAL STRESS PROTEIN UP12"/>
    <property type="match status" value="1"/>
</dbReference>
<dbReference type="Proteomes" id="UP001501570">
    <property type="component" value="Unassembled WGS sequence"/>
</dbReference>
<organism evidence="4 5">
    <name type="scientific">Rugosimonospora acidiphila</name>
    <dbReference type="NCBI Taxonomy" id="556531"/>
    <lineage>
        <taxon>Bacteria</taxon>
        <taxon>Bacillati</taxon>
        <taxon>Actinomycetota</taxon>
        <taxon>Actinomycetes</taxon>
        <taxon>Micromonosporales</taxon>
        <taxon>Micromonosporaceae</taxon>
        <taxon>Rugosimonospora</taxon>
    </lineage>
</organism>
<dbReference type="PANTHER" id="PTHR46268">
    <property type="entry name" value="STRESS RESPONSE PROTEIN NHAX"/>
    <property type="match status" value="1"/>
</dbReference>
<protein>
    <recommendedName>
        <fullName evidence="3">UspA domain-containing protein</fullName>
    </recommendedName>
</protein>
<dbReference type="Gene3D" id="3.40.50.620">
    <property type="entry name" value="HUPs"/>
    <property type="match status" value="1"/>
</dbReference>
<name>A0ABP9ST86_9ACTN</name>
<comment type="caution">
    <text evidence="4">The sequence shown here is derived from an EMBL/GenBank/DDBJ whole genome shotgun (WGS) entry which is preliminary data.</text>
</comment>
<reference evidence="5" key="1">
    <citation type="journal article" date="2019" name="Int. J. Syst. Evol. Microbiol.">
        <title>The Global Catalogue of Microorganisms (GCM) 10K type strain sequencing project: providing services to taxonomists for standard genome sequencing and annotation.</title>
        <authorList>
            <consortium name="The Broad Institute Genomics Platform"/>
            <consortium name="The Broad Institute Genome Sequencing Center for Infectious Disease"/>
            <person name="Wu L."/>
            <person name="Ma J."/>
        </authorList>
    </citation>
    <scope>NUCLEOTIDE SEQUENCE [LARGE SCALE GENOMIC DNA]</scope>
    <source>
        <strain evidence="5">JCM 18304</strain>
    </source>
</reference>
<dbReference type="CDD" id="cd00293">
    <property type="entry name" value="USP-like"/>
    <property type="match status" value="1"/>
</dbReference>
<comment type="similarity">
    <text evidence="1">Belongs to the universal stress protein A family.</text>
</comment>
<dbReference type="InterPro" id="IPR006016">
    <property type="entry name" value="UspA"/>
</dbReference>
<feature type="domain" description="UspA" evidence="3">
    <location>
        <begin position="64"/>
        <end position="197"/>
    </location>
</feature>
<accession>A0ABP9ST86</accession>
<keyword evidence="5" id="KW-1185">Reference proteome</keyword>
<sequence length="197" mass="20789">MDGGQTRLPASHSIPDLVGQPPDPGRRAGAGRWHEFAGVPWSERPATLTLWDMFELGTDGPSVLVVGVDGSVTSLRAGAYAVGMARRQGSRLVVVHVAMPSRFANMAPQSMALARQAAAEIAEELREQVVEQAAARGVSATFVAVLGDPFTELVRVADKERADGIVVGASTGIGHRFAGSMAVRLIRTGRWPVTVVP</sequence>
<dbReference type="Pfam" id="PF00582">
    <property type="entry name" value="Usp"/>
    <property type="match status" value="1"/>
</dbReference>
<evidence type="ECO:0000259" key="3">
    <source>
        <dbReference type="Pfam" id="PF00582"/>
    </source>
</evidence>
<feature type="region of interest" description="Disordered" evidence="2">
    <location>
        <begin position="1"/>
        <end position="31"/>
    </location>
</feature>
<proteinExistence type="inferred from homology"/>
<evidence type="ECO:0000313" key="5">
    <source>
        <dbReference type="Proteomes" id="UP001501570"/>
    </source>
</evidence>
<dbReference type="SUPFAM" id="SSF52402">
    <property type="entry name" value="Adenine nucleotide alpha hydrolases-like"/>
    <property type="match status" value="1"/>
</dbReference>
<dbReference type="EMBL" id="BAABJQ010000052">
    <property type="protein sequence ID" value="GAA5201623.1"/>
    <property type="molecule type" value="Genomic_DNA"/>
</dbReference>
<gene>
    <name evidence="4" type="ORF">GCM10023322_81970</name>
</gene>
<evidence type="ECO:0000256" key="2">
    <source>
        <dbReference type="SAM" id="MobiDB-lite"/>
    </source>
</evidence>
<evidence type="ECO:0000313" key="4">
    <source>
        <dbReference type="EMBL" id="GAA5201623.1"/>
    </source>
</evidence>
<evidence type="ECO:0000256" key="1">
    <source>
        <dbReference type="ARBA" id="ARBA00008791"/>
    </source>
</evidence>
<dbReference type="RefSeq" id="WP_345639149.1">
    <property type="nucleotide sequence ID" value="NZ_BAABJQ010000052.1"/>
</dbReference>
<dbReference type="InterPro" id="IPR014729">
    <property type="entry name" value="Rossmann-like_a/b/a_fold"/>
</dbReference>